<evidence type="ECO:0000256" key="1">
    <source>
        <dbReference type="SAM" id="MobiDB-lite"/>
    </source>
</evidence>
<feature type="region of interest" description="Disordered" evidence="1">
    <location>
        <begin position="1"/>
        <end position="28"/>
    </location>
</feature>
<reference evidence="2" key="1">
    <citation type="submission" date="2014-09" db="EMBL/GenBank/DDBJ databases">
        <authorList>
            <person name="Magalhaes I.L.F."/>
            <person name="Oliveira U."/>
            <person name="Santos F.R."/>
            <person name="Vidigal T.H.D.A."/>
            <person name="Brescovit A.D."/>
            <person name="Santos A.J."/>
        </authorList>
    </citation>
    <scope>NUCLEOTIDE SEQUENCE</scope>
    <source>
        <tissue evidence="2">Shoot tissue taken approximately 20 cm above the soil surface</tissue>
    </source>
</reference>
<dbReference type="AlphaFoldDB" id="A0A0A9GAG3"/>
<proteinExistence type="predicted"/>
<feature type="compositionally biased region" description="Polar residues" evidence="1">
    <location>
        <begin position="8"/>
        <end position="19"/>
    </location>
</feature>
<reference evidence="2" key="2">
    <citation type="journal article" date="2015" name="Data Brief">
        <title>Shoot transcriptome of the giant reed, Arundo donax.</title>
        <authorList>
            <person name="Barrero R.A."/>
            <person name="Guerrero F.D."/>
            <person name="Moolhuijzen P."/>
            <person name="Goolsby J.A."/>
            <person name="Tidwell J."/>
            <person name="Bellgard S.E."/>
            <person name="Bellgard M.I."/>
        </authorList>
    </citation>
    <scope>NUCLEOTIDE SEQUENCE</scope>
    <source>
        <tissue evidence="2">Shoot tissue taken approximately 20 cm above the soil surface</tissue>
    </source>
</reference>
<organism evidence="2">
    <name type="scientific">Arundo donax</name>
    <name type="common">Giant reed</name>
    <name type="synonym">Donax arundinaceus</name>
    <dbReference type="NCBI Taxonomy" id="35708"/>
    <lineage>
        <taxon>Eukaryota</taxon>
        <taxon>Viridiplantae</taxon>
        <taxon>Streptophyta</taxon>
        <taxon>Embryophyta</taxon>
        <taxon>Tracheophyta</taxon>
        <taxon>Spermatophyta</taxon>
        <taxon>Magnoliopsida</taxon>
        <taxon>Liliopsida</taxon>
        <taxon>Poales</taxon>
        <taxon>Poaceae</taxon>
        <taxon>PACMAD clade</taxon>
        <taxon>Arundinoideae</taxon>
        <taxon>Arundineae</taxon>
        <taxon>Arundo</taxon>
    </lineage>
</organism>
<name>A0A0A9GAG3_ARUDO</name>
<sequence>MMKAASGSGKTSEAQSIRASTGKADTVSRRARELLEADPKVLGRDNWAAESFCTARREDIAVADESDIIRAPAE</sequence>
<protein>
    <submittedName>
        <fullName evidence="2">Uncharacterized protein</fullName>
    </submittedName>
</protein>
<evidence type="ECO:0000313" key="2">
    <source>
        <dbReference type="EMBL" id="JAE19536.1"/>
    </source>
</evidence>
<dbReference type="EMBL" id="GBRH01178360">
    <property type="protein sequence ID" value="JAE19536.1"/>
    <property type="molecule type" value="Transcribed_RNA"/>
</dbReference>
<accession>A0A0A9GAG3</accession>